<evidence type="ECO:0000259" key="1">
    <source>
        <dbReference type="PROSITE" id="PS51186"/>
    </source>
</evidence>
<evidence type="ECO:0000313" key="2">
    <source>
        <dbReference type="EMBL" id="QGW80940.1"/>
    </source>
</evidence>
<protein>
    <submittedName>
        <fullName evidence="2">GNAT family N-acetyltransferase</fullName>
    </submittedName>
</protein>
<dbReference type="PANTHER" id="PTHR43792">
    <property type="entry name" value="GNAT FAMILY, PUTATIVE (AFU_ORTHOLOGUE AFUA_3G00765)-RELATED-RELATED"/>
    <property type="match status" value="1"/>
</dbReference>
<feature type="domain" description="N-acetyltransferase" evidence="1">
    <location>
        <begin position="9"/>
        <end position="174"/>
    </location>
</feature>
<dbReference type="Proteomes" id="UP000425817">
    <property type="component" value="Chromosome"/>
</dbReference>
<dbReference type="PROSITE" id="PS51186">
    <property type="entry name" value="GNAT"/>
    <property type="match status" value="1"/>
</dbReference>
<reference evidence="2 3" key="1">
    <citation type="submission" date="2019-12" db="EMBL/GenBank/DDBJ databases">
        <title>Hybrid Genome Assemblies of two High G+C Isolates from Undergraduate Microbiology Courses.</title>
        <authorList>
            <person name="Ne Ville C.J."/>
            <person name="Enright D."/>
            <person name="Hernandez I."/>
            <person name="Dodsworth J."/>
            <person name="Orwin P.M."/>
        </authorList>
    </citation>
    <scope>NUCLEOTIDE SEQUENCE [LARGE SCALE GENOMIC DNA]</scope>
    <source>
        <strain evidence="2 3">CSUSB</strain>
    </source>
</reference>
<dbReference type="InterPro" id="IPR000182">
    <property type="entry name" value="GNAT_dom"/>
</dbReference>
<accession>A0A6I6H251</accession>
<dbReference type="SUPFAM" id="SSF55729">
    <property type="entry name" value="Acyl-CoA N-acyltransferases (Nat)"/>
    <property type="match status" value="1"/>
</dbReference>
<sequence length="174" mass="19054">MQVLRTERLVLRPYQPTLRDSFLAWMEEAAIEAFLSRSFPDLPKGDLLFDSFVHRCSATQPAARAWAVTEASDGRLVAHIECKTTAKTSGDELELIYVVRREFEGRGVATEAVTAITAELATARVAVLAFINPANGASRRVLQKAGFVQTGDAATGQQGERWIHAVQRAVATKP</sequence>
<dbReference type="Pfam" id="PF13302">
    <property type="entry name" value="Acetyltransf_3"/>
    <property type="match status" value="1"/>
</dbReference>
<gene>
    <name evidence="2" type="ORF">GOQ09_04795</name>
</gene>
<dbReference type="InterPro" id="IPR016181">
    <property type="entry name" value="Acyl_CoA_acyltransferase"/>
</dbReference>
<dbReference type="AlphaFoldDB" id="A0A6I6H251"/>
<dbReference type="InterPro" id="IPR051531">
    <property type="entry name" value="N-acetyltransferase"/>
</dbReference>
<proteinExistence type="predicted"/>
<organism evidence="2 3">
    <name type="scientific">Variovorax paradoxus</name>
    <dbReference type="NCBI Taxonomy" id="34073"/>
    <lineage>
        <taxon>Bacteria</taxon>
        <taxon>Pseudomonadati</taxon>
        <taxon>Pseudomonadota</taxon>
        <taxon>Betaproteobacteria</taxon>
        <taxon>Burkholderiales</taxon>
        <taxon>Comamonadaceae</taxon>
        <taxon>Variovorax</taxon>
    </lineage>
</organism>
<name>A0A6I6H251_VARPD</name>
<dbReference type="GO" id="GO:0016747">
    <property type="term" value="F:acyltransferase activity, transferring groups other than amino-acyl groups"/>
    <property type="evidence" value="ECO:0007669"/>
    <property type="project" value="InterPro"/>
</dbReference>
<dbReference type="Gene3D" id="3.40.630.30">
    <property type="match status" value="1"/>
</dbReference>
<dbReference type="EMBL" id="CP046622">
    <property type="protein sequence ID" value="QGW80940.1"/>
    <property type="molecule type" value="Genomic_DNA"/>
</dbReference>
<keyword evidence="2" id="KW-0808">Transferase</keyword>
<evidence type="ECO:0000313" key="3">
    <source>
        <dbReference type="Proteomes" id="UP000425817"/>
    </source>
</evidence>